<name>A0A4V5NI37_9PEZI</name>
<evidence type="ECO:0000256" key="5">
    <source>
        <dbReference type="PROSITE-ProRule" id="PRU00205"/>
    </source>
</evidence>
<evidence type="ECO:0000256" key="2">
    <source>
        <dbReference type="ARBA" id="ARBA00022692"/>
    </source>
</evidence>
<keyword evidence="4 5" id="KW-0472">Membrane</keyword>
<gene>
    <name evidence="9" type="ORF">B0A49_00551</name>
</gene>
<dbReference type="InterPro" id="IPR006634">
    <property type="entry name" value="TLC-dom"/>
</dbReference>
<dbReference type="GO" id="GO:0005783">
    <property type="term" value="C:endoplasmic reticulum"/>
    <property type="evidence" value="ECO:0007669"/>
    <property type="project" value="TreeGrafter"/>
</dbReference>
<sequence length="371" mass="41379">MLDPFPFPAPLVLQQAIRPFADYFCLTTLPLHIHEVFFFAFFYQVINAYLSPPLSRALFPRAYAALNRRSRINWDVHVVSLLQSLLVCGTALWVIWCDEERGEMNWRGRIWGYTGAGGFLQAMAAGYFLWDLVVSTVHFGVFGAGLWAHAVAALTVFSLGFRPFVNFYGPIFILYELSSPFLNIHWFLDKLSLTGSNLQLINGIFLTTTFFFCRLFWGAYSSWRVFGDIYRAMVVQGVLYGTAAPGGAVVGGAVVGGAPADYGPKSDIMAFVPPEAERLVPVWLAAAYMGANLVLNALNYYWFSRMIQTIRARFEPPLGTKGVGKGGSKGEEKGAGRGERGEQPMMARGVYADGRKTVEVEKREVRTRRRG</sequence>
<evidence type="ECO:0000256" key="7">
    <source>
        <dbReference type="SAM" id="Phobius"/>
    </source>
</evidence>
<feature type="transmembrane region" description="Helical" evidence="7">
    <location>
        <begin position="238"/>
        <end position="260"/>
    </location>
</feature>
<proteinExistence type="predicted"/>
<reference evidence="9 10" key="1">
    <citation type="submission" date="2017-03" db="EMBL/GenBank/DDBJ databases">
        <title>Genomes of endolithic fungi from Antarctica.</title>
        <authorList>
            <person name="Coleine C."/>
            <person name="Masonjones S."/>
            <person name="Stajich J.E."/>
        </authorList>
    </citation>
    <scope>NUCLEOTIDE SEQUENCE [LARGE SCALE GENOMIC DNA]</scope>
    <source>
        <strain evidence="9 10">CCFEE 5187</strain>
    </source>
</reference>
<dbReference type="OrthoDB" id="10266980at2759"/>
<evidence type="ECO:0000256" key="3">
    <source>
        <dbReference type="ARBA" id="ARBA00022989"/>
    </source>
</evidence>
<feature type="transmembrane region" description="Helical" evidence="7">
    <location>
        <begin position="136"/>
        <end position="160"/>
    </location>
</feature>
<feature type="transmembrane region" description="Helical" evidence="7">
    <location>
        <begin position="200"/>
        <end position="217"/>
    </location>
</feature>
<protein>
    <recommendedName>
        <fullName evidence="8">TLC domain-containing protein</fullName>
    </recommendedName>
</protein>
<dbReference type="Proteomes" id="UP000308768">
    <property type="component" value="Unassembled WGS sequence"/>
</dbReference>
<feature type="transmembrane region" description="Helical" evidence="7">
    <location>
        <begin position="110"/>
        <end position="130"/>
    </location>
</feature>
<feature type="transmembrane region" description="Helical" evidence="7">
    <location>
        <begin position="167"/>
        <end position="188"/>
    </location>
</feature>
<comment type="subcellular location">
    <subcellularLocation>
        <location evidence="1">Membrane</location>
        <topology evidence="1">Multi-pass membrane protein</topology>
    </subcellularLocation>
</comment>
<dbReference type="GO" id="GO:0055088">
    <property type="term" value="P:lipid homeostasis"/>
    <property type="evidence" value="ECO:0007669"/>
    <property type="project" value="TreeGrafter"/>
</dbReference>
<comment type="caution">
    <text evidence="9">The sequence shown here is derived from an EMBL/GenBank/DDBJ whole genome shotgun (WGS) entry which is preliminary data.</text>
</comment>
<evidence type="ECO:0000313" key="9">
    <source>
        <dbReference type="EMBL" id="TKA81499.1"/>
    </source>
</evidence>
<dbReference type="InterPro" id="IPR050846">
    <property type="entry name" value="TLCD"/>
</dbReference>
<evidence type="ECO:0000256" key="4">
    <source>
        <dbReference type="ARBA" id="ARBA00023136"/>
    </source>
</evidence>
<keyword evidence="2 5" id="KW-0812">Transmembrane</keyword>
<dbReference type="SMART" id="SM00724">
    <property type="entry name" value="TLC"/>
    <property type="match status" value="1"/>
</dbReference>
<dbReference type="PROSITE" id="PS50922">
    <property type="entry name" value="TLC"/>
    <property type="match status" value="1"/>
</dbReference>
<dbReference type="Pfam" id="PF03798">
    <property type="entry name" value="TRAM_LAG1_CLN8"/>
    <property type="match status" value="1"/>
</dbReference>
<dbReference type="PANTHER" id="PTHR13439:SF0">
    <property type="entry name" value="TOPOISOMERASE I DAMAGE AFFECTED PROTEIN 4"/>
    <property type="match status" value="1"/>
</dbReference>
<feature type="compositionally biased region" description="Basic and acidic residues" evidence="6">
    <location>
        <begin position="328"/>
        <end position="342"/>
    </location>
</feature>
<evidence type="ECO:0000313" key="10">
    <source>
        <dbReference type="Proteomes" id="UP000308768"/>
    </source>
</evidence>
<evidence type="ECO:0000259" key="8">
    <source>
        <dbReference type="PROSITE" id="PS50922"/>
    </source>
</evidence>
<evidence type="ECO:0000256" key="1">
    <source>
        <dbReference type="ARBA" id="ARBA00004141"/>
    </source>
</evidence>
<dbReference type="GO" id="GO:0016020">
    <property type="term" value="C:membrane"/>
    <property type="evidence" value="ECO:0007669"/>
    <property type="project" value="UniProtKB-SubCell"/>
</dbReference>
<feature type="domain" description="TLC" evidence="8">
    <location>
        <begin position="69"/>
        <end position="315"/>
    </location>
</feature>
<keyword evidence="10" id="KW-1185">Reference proteome</keyword>
<dbReference type="STRING" id="331657.A0A4V5NI37"/>
<evidence type="ECO:0000256" key="6">
    <source>
        <dbReference type="SAM" id="MobiDB-lite"/>
    </source>
</evidence>
<dbReference type="PANTHER" id="PTHR13439">
    <property type="entry name" value="CT120 PROTEIN"/>
    <property type="match status" value="1"/>
</dbReference>
<organism evidence="9 10">
    <name type="scientific">Cryomyces minteri</name>
    <dbReference type="NCBI Taxonomy" id="331657"/>
    <lineage>
        <taxon>Eukaryota</taxon>
        <taxon>Fungi</taxon>
        <taxon>Dikarya</taxon>
        <taxon>Ascomycota</taxon>
        <taxon>Pezizomycotina</taxon>
        <taxon>Dothideomycetes</taxon>
        <taxon>Dothideomycetes incertae sedis</taxon>
        <taxon>Cryomyces</taxon>
    </lineage>
</organism>
<feature type="region of interest" description="Disordered" evidence="6">
    <location>
        <begin position="318"/>
        <end position="371"/>
    </location>
</feature>
<keyword evidence="3 7" id="KW-1133">Transmembrane helix</keyword>
<accession>A0A4V5NI37</accession>
<dbReference type="EMBL" id="NAJN01000022">
    <property type="protein sequence ID" value="TKA81499.1"/>
    <property type="molecule type" value="Genomic_DNA"/>
</dbReference>
<dbReference type="AlphaFoldDB" id="A0A4V5NI37"/>
<feature type="transmembrane region" description="Helical" evidence="7">
    <location>
        <begin position="280"/>
        <end position="303"/>
    </location>
</feature>
<feature type="compositionally biased region" description="Basic and acidic residues" evidence="6">
    <location>
        <begin position="353"/>
        <end position="364"/>
    </location>
</feature>